<gene>
    <name evidence="2" type="ORF">L914_01185</name>
</gene>
<dbReference type="EMBL" id="KI690649">
    <property type="protein sequence ID" value="ETM55618.1"/>
    <property type="molecule type" value="Genomic_DNA"/>
</dbReference>
<accession>W2P5U2</accession>
<sequence length="85" mass="9993">MDRVGLDDESKVEASDVYVSTGTLQMQCCIYMIQIMVNVYYLLYTTLYQIYNDTDSMAFDSVDEYDDELYAKEEPYFADHFLDSM</sequence>
<reference evidence="2" key="1">
    <citation type="submission" date="2013-11" db="EMBL/GenBank/DDBJ databases">
        <title>The Genome Sequence of Phytophthora parasitica IAC_01/95.</title>
        <authorList>
            <consortium name="The Broad Institute Genomics Platform"/>
            <person name="Russ C."/>
            <person name="Tyler B."/>
            <person name="Panabieres F."/>
            <person name="Shan W."/>
            <person name="Tripathy S."/>
            <person name="Grunwald N."/>
            <person name="Machado M."/>
            <person name="Johnson C.S."/>
            <person name="Arredondo F."/>
            <person name="Hong C."/>
            <person name="Coffey M."/>
            <person name="Young S.K."/>
            <person name="Zeng Q."/>
            <person name="Gargeya S."/>
            <person name="Fitzgerald M."/>
            <person name="Abouelleil A."/>
            <person name="Alvarado L."/>
            <person name="Chapman S.B."/>
            <person name="Gainer-Dewar J."/>
            <person name="Goldberg J."/>
            <person name="Griggs A."/>
            <person name="Gujja S."/>
            <person name="Hansen M."/>
            <person name="Howarth C."/>
            <person name="Imamovic A."/>
            <person name="Ireland A."/>
            <person name="Larimer J."/>
            <person name="McCowan C."/>
            <person name="Murphy C."/>
            <person name="Pearson M."/>
            <person name="Poon T.W."/>
            <person name="Priest M."/>
            <person name="Roberts A."/>
            <person name="Saif S."/>
            <person name="Shea T."/>
            <person name="Sykes S."/>
            <person name="Wortman J."/>
            <person name="Nusbaum C."/>
            <person name="Birren B."/>
        </authorList>
    </citation>
    <scope>NUCLEOTIDE SEQUENCE [LARGE SCALE GENOMIC DNA]</scope>
    <source>
        <strain evidence="2">IAC_01/95</strain>
    </source>
</reference>
<dbReference type="AlphaFoldDB" id="W2P5U2"/>
<keyword evidence="1" id="KW-0812">Transmembrane</keyword>
<keyword evidence="1" id="KW-0472">Membrane</keyword>
<keyword evidence="1" id="KW-1133">Transmembrane helix</keyword>
<dbReference type="Proteomes" id="UP000054532">
    <property type="component" value="Unassembled WGS sequence"/>
</dbReference>
<evidence type="ECO:0000313" key="2">
    <source>
        <dbReference type="EMBL" id="ETM55618.1"/>
    </source>
</evidence>
<proteinExistence type="predicted"/>
<evidence type="ECO:0000256" key="1">
    <source>
        <dbReference type="SAM" id="Phobius"/>
    </source>
</evidence>
<protein>
    <submittedName>
        <fullName evidence="2">Uncharacterized protein</fullName>
    </submittedName>
</protein>
<name>W2P5U2_PHYNI</name>
<organism evidence="2">
    <name type="scientific">Phytophthora nicotianae</name>
    <name type="common">Potato buckeye rot agent</name>
    <name type="synonym">Phytophthora parasitica</name>
    <dbReference type="NCBI Taxonomy" id="4792"/>
    <lineage>
        <taxon>Eukaryota</taxon>
        <taxon>Sar</taxon>
        <taxon>Stramenopiles</taxon>
        <taxon>Oomycota</taxon>
        <taxon>Peronosporomycetes</taxon>
        <taxon>Peronosporales</taxon>
        <taxon>Peronosporaceae</taxon>
        <taxon>Phytophthora</taxon>
    </lineage>
</organism>
<feature type="transmembrane region" description="Helical" evidence="1">
    <location>
        <begin position="24"/>
        <end position="43"/>
    </location>
</feature>